<gene>
    <name evidence="1" type="ORF">B1991_11265</name>
</gene>
<comment type="caution">
    <text evidence="1">The sequence shown here is derived from an EMBL/GenBank/DDBJ whole genome shotgun (WGS) entry which is preliminary data.</text>
</comment>
<name>A0A4S3KG28_9GAMM</name>
<evidence type="ECO:0000313" key="1">
    <source>
        <dbReference type="EMBL" id="THD06904.1"/>
    </source>
</evidence>
<dbReference type="Proteomes" id="UP000306317">
    <property type="component" value="Unassembled WGS sequence"/>
</dbReference>
<proteinExistence type="predicted"/>
<organism evidence="1 2">
    <name type="scientific">Rhodanobacter lindaniclasticus</name>
    <dbReference type="NCBI Taxonomy" id="75310"/>
    <lineage>
        <taxon>Bacteria</taxon>
        <taxon>Pseudomonadati</taxon>
        <taxon>Pseudomonadota</taxon>
        <taxon>Gammaproteobacteria</taxon>
        <taxon>Lysobacterales</taxon>
        <taxon>Rhodanobacteraceae</taxon>
        <taxon>Rhodanobacter</taxon>
    </lineage>
</organism>
<accession>A0A4S3KG28</accession>
<protein>
    <submittedName>
        <fullName evidence="1">Uncharacterized protein</fullName>
    </submittedName>
</protein>
<keyword evidence="2" id="KW-1185">Reference proteome</keyword>
<dbReference type="EMBL" id="MWIO01000030">
    <property type="protein sequence ID" value="THD06904.1"/>
    <property type="molecule type" value="Genomic_DNA"/>
</dbReference>
<dbReference type="AlphaFoldDB" id="A0A4S3KG28"/>
<dbReference type="RefSeq" id="WP_136258778.1">
    <property type="nucleotide sequence ID" value="NZ_MWIO01000030.1"/>
</dbReference>
<dbReference type="OrthoDB" id="8889994at2"/>
<sequence length="278" mass="31018">MRNLRTLAQWLVLAPLLIAGLATFARGTDKLGGSASEGSGASHAATSIRHRWQSAPERFDELQAAMRVARKQGNWHSYLIEAGQLKQFLNAAPDSLLELARAQVHVGNQRAALDELATYVRMGQASAAMENLHEFDRLRQAPAFKSVRANLLENRRPLAQSSLAFQLADPRLLPEDIDYDEPGKRFFITSILGDKIVSTTGDRHLVEFARSPDHWPMMALKIDSGRHLLWATEVAMQGFAAVNPSDRGRSAILCYDLQTGKLLRRVEGRVRAVWATWR</sequence>
<evidence type="ECO:0000313" key="2">
    <source>
        <dbReference type="Proteomes" id="UP000306317"/>
    </source>
</evidence>
<reference evidence="1 2" key="1">
    <citation type="submission" date="2017-02" db="EMBL/GenBank/DDBJ databases">
        <title>Whole genome sequencing of Rhodanobacter lindaniclasticus DSM 17932.</title>
        <authorList>
            <person name="Kumar S."/>
            <person name="Patil P."/>
            <person name="Patil P.B."/>
        </authorList>
    </citation>
    <scope>NUCLEOTIDE SEQUENCE [LARGE SCALE GENOMIC DNA]</scope>
    <source>
        <strain evidence="1 2">DSM 17932</strain>
    </source>
</reference>